<dbReference type="PANTHER" id="PTHR44688">
    <property type="entry name" value="DNA-BINDING TRANSCRIPTIONAL ACTIVATOR DEVR_DOSR"/>
    <property type="match status" value="1"/>
</dbReference>
<dbReference type="SMART" id="SM00421">
    <property type="entry name" value="HTH_LUXR"/>
    <property type="match status" value="1"/>
</dbReference>
<evidence type="ECO:0000313" key="6">
    <source>
        <dbReference type="Proteomes" id="UP000002440"/>
    </source>
</evidence>
<dbReference type="Pfam" id="PF00196">
    <property type="entry name" value="GerE"/>
    <property type="match status" value="1"/>
</dbReference>
<dbReference type="InterPro" id="IPR016032">
    <property type="entry name" value="Sig_transdc_resp-reg_C-effctor"/>
</dbReference>
<accession>Q1H507</accession>
<dbReference type="KEGG" id="mfa:Mfla_0159"/>
<dbReference type="EMBL" id="CP000284">
    <property type="protein sequence ID" value="ABE48430.1"/>
    <property type="molecule type" value="Genomic_DNA"/>
</dbReference>
<gene>
    <name evidence="5" type="ordered locus">Mfla_0159</name>
</gene>
<proteinExistence type="predicted"/>
<dbReference type="STRING" id="265072.Mfla_0159"/>
<evidence type="ECO:0000256" key="2">
    <source>
        <dbReference type="ARBA" id="ARBA00023125"/>
    </source>
</evidence>
<feature type="domain" description="HTH luxR-type" evidence="4">
    <location>
        <begin position="284"/>
        <end position="349"/>
    </location>
</feature>
<keyword evidence="3" id="KW-0804">Transcription</keyword>
<dbReference type="GO" id="GO:0006355">
    <property type="term" value="P:regulation of DNA-templated transcription"/>
    <property type="evidence" value="ECO:0007669"/>
    <property type="project" value="InterPro"/>
</dbReference>
<dbReference type="SUPFAM" id="SSF46894">
    <property type="entry name" value="C-terminal effector domain of the bipartite response regulators"/>
    <property type="match status" value="1"/>
</dbReference>
<keyword evidence="2" id="KW-0238">DNA-binding</keyword>
<protein>
    <submittedName>
        <fullName evidence="5">Transcriptional regulator, LuxR family</fullName>
    </submittedName>
</protein>
<keyword evidence="1" id="KW-0805">Transcription regulation</keyword>
<evidence type="ECO:0000259" key="4">
    <source>
        <dbReference type="PROSITE" id="PS50043"/>
    </source>
</evidence>
<name>Q1H507_METFK</name>
<dbReference type="CDD" id="cd06170">
    <property type="entry name" value="LuxR_C_like"/>
    <property type="match status" value="1"/>
</dbReference>
<dbReference type="Gene3D" id="1.10.10.10">
    <property type="entry name" value="Winged helix-like DNA-binding domain superfamily/Winged helix DNA-binding domain"/>
    <property type="match status" value="1"/>
</dbReference>
<evidence type="ECO:0000256" key="1">
    <source>
        <dbReference type="ARBA" id="ARBA00023015"/>
    </source>
</evidence>
<dbReference type="eggNOG" id="COG2197">
    <property type="taxonomic scope" value="Bacteria"/>
</dbReference>
<dbReference type="Proteomes" id="UP000002440">
    <property type="component" value="Chromosome"/>
</dbReference>
<dbReference type="PROSITE" id="PS50043">
    <property type="entry name" value="HTH_LUXR_2"/>
    <property type="match status" value="1"/>
</dbReference>
<keyword evidence="6" id="KW-1185">Reference proteome</keyword>
<dbReference type="InterPro" id="IPR000792">
    <property type="entry name" value="Tscrpt_reg_LuxR_C"/>
</dbReference>
<evidence type="ECO:0000256" key="3">
    <source>
        <dbReference type="ARBA" id="ARBA00023163"/>
    </source>
</evidence>
<organism evidence="5 6">
    <name type="scientific">Methylobacillus flagellatus (strain ATCC 51484 / DSM 6875 / VKM B-1610 / KT)</name>
    <dbReference type="NCBI Taxonomy" id="265072"/>
    <lineage>
        <taxon>Bacteria</taxon>
        <taxon>Pseudomonadati</taxon>
        <taxon>Pseudomonadota</taxon>
        <taxon>Betaproteobacteria</taxon>
        <taxon>Nitrosomonadales</taxon>
        <taxon>Methylophilaceae</taxon>
        <taxon>Methylobacillus</taxon>
    </lineage>
</organism>
<dbReference type="HOGENOM" id="CLU_046971_0_0_4"/>
<dbReference type="AlphaFoldDB" id="Q1H507"/>
<dbReference type="PANTHER" id="PTHR44688:SF16">
    <property type="entry name" value="DNA-BINDING TRANSCRIPTIONAL ACTIVATOR DEVR_DOSR"/>
    <property type="match status" value="1"/>
</dbReference>
<dbReference type="InterPro" id="IPR036388">
    <property type="entry name" value="WH-like_DNA-bd_sf"/>
</dbReference>
<dbReference type="GO" id="GO:0003677">
    <property type="term" value="F:DNA binding"/>
    <property type="evidence" value="ECO:0007669"/>
    <property type="project" value="UniProtKB-KW"/>
</dbReference>
<sequence>MTQDWAGLPNSVTSRLPGNCKGSQVMTSTVEAFSNVLLKLHDIAEYAPIDRYQELALDTVQEILPFDTAWWGIMSPNEISFSLHGSHLHNLPNSFVPMWEELKYDDALAKAVEVKPAQTVYFDQPAFDDAPGLATLMGEHAVKQAFCTSHYLPSENAFVFLSLYREQGSPRFTVREGLLNKFLMPHLCALWESNRMRYSEQYKDRLQDESIYLAIVDRQFQIFDADNTFFDILRQEWPKLNSLTLPQAMIAQMSRETRIAEIKFSKIIARYEFIGDFCILAIRQRQRIDLLTKRELMVAQAFSTGASYKDIAKSANLSPTTIRYYLRVIYDKLNVNNKAEMATVLRNTSLSESQKTWMQSYRVIQRVSGRASGPIFSLPGK</sequence>
<evidence type="ECO:0000313" key="5">
    <source>
        <dbReference type="EMBL" id="ABE48430.1"/>
    </source>
</evidence>
<dbReference type="PRINTS" id="PR00038">
    <property type="entry name" value="HTHLUXR"/>
</dbReference>
<reference evidence="5 6" key="1">
    <citation type="submission" date="2006-03" db="EMBL/GenBank/DDBJ databases">
        <title>Complete sequence of Methylobacillus flagellatus KT.</title>
        <authorList>
            <consortium name="US DOE Joint Genome Institute"/>
            <person name="Copeland A."/>
            <person name="Lucas S."/>
            <person name="Lapidus A."/>
            <person name="Barry K."/>
            <person name="Detter J.C."/>
            <person name="Glavina del Rio T."/>
            <person name="Hammon N."/>
            <person name="Israni S."/>
            <person name="Dalin E."/>
            <person name="Tice H."/>
            <person name="Pitluck S."/>
            <person name="Brettin T."/>
            <person name="Bruce D."/>
            <person name="Han C."/>
            <person name="Tapia R."/>
            <person name="Saunders E."/>
            <person name="Gilna P."/>
            <person name="Schmutz J."/>
            <person name="Larimer F."/>
            <person name="Land M."/>
            <person name="Kyrpides N."/>
            <person name="Anderson I."/>
            <person name="Richardson P."/>
        </authorList>
    </citation>
    <scope>NUCLEOTIDE SEQUENCE [LARGE SCALE GENOMIC DNA]</scope>
    <source>
        <strain evidence="6">KT / ATCC 51484 / DSM 6875</strain>
    </source>
</reference>